<dbReference type="PANTHER" id="PTHR28181">
    <property type="entry name" value="UPF0655 PROTEIN YCR015C"/>
    <property type="match status" value="1"/>
</dbReference>
<dbReference type="Gene3D" id="3.40.50.1000">
    <property type="entry name" value="HAD superfamily/HAD-like"/>
    <property type="match status" value="1"/>
</dbReference>
<dbReference type="OMA" id="NHYGIRI"/>
<accession>A0A1E4RU93</accession>
<dbReference type="InterPro" id="IPR023214">
    <property type="entry name" value="HAD_sf"/>
</dbReference>
<dbReference type="PANTHER" id="PTHR28181:SF1">
    <property type="entry name" value="COLD TOLERANCE PROTEIN 1"/>
    <property type="match status" value="1"/>
</dbReference>
<dbReference type="Pfam" id="PF12710">
    <property type="entry name" value="HAD"/>
    <property type="match status" value="1"/>
</dbReference>
<dbReference type="InterPro" id="IPR050849">
    <property type="entry name" value="HAD-like_hydrolase_phosphatase"/>
</dbReference>
<dbReference type="InterPro" id="IPR036412">
    <property type="entry name" value="HAD-like_sf"/>
</dbReference>
<dbReference type="SUPFAM" id="SSF56784">
    <property type="entry name" value="HAD-like"/>
    <property type="match status" value="1"/>
</dbReference>
<dbReference type="AlphaFoldDB" id="A0A1E4RU93"/>
<dbReference type="STRING" id="983966.A0A1E4RU93"/>
<sequence length="281" mass="32253">MNQSVVGSFASRPLVRSRMIAIRALVTDWDETISKDTMHLVGQAAYSQDRPFPYPWSHFVDVYLQQYQNFMKHSTKPTSLEEEFQYEHQLRCVELSSLAEAVKLQLFKDVHKERLEEQAQHVETFPGSIEFLKKLTELKIPIYILSVNWSSLIMKRTLELNGIDPKNLHFITNEFEVLKDGRLSGRVISTRDIRTGSDKLQQFKLIKQDLLKQGIQDGVYYIGDSSSDFLTIINADCGVAFGDGSALRKLQQYGIPYDEGIEGTNRCKHVQSWNDLSSLLK</sequence>
<name>A0A1E4RU93_CYBJN</name>
<proteinExistence type="predicted"/>
<dbReference type="RefSeq" id="XP_020067855.1">
    <property type="nucleotide sequence ID" value="XM_020216992.1"/>
</dbReference>
<evidence type="ECO:0000313" key="2">
    <source>
        <dbReference type="Proteomes" id="UP000094389"/>
    </source>
</evidence>
<dbReference type="EMBL" id="KV453949">
    <property type="protein sequence ID" value="ODV70816.1"/>
    <property type="molecule type" value="Genomic_DNA"/>
</dbReference>
<dbReference type="GeneID" id="30991388"/>
<keyword evidence="2" id="KW-1185">Reference proteome</keyword>
<reference evidence="1 2" key="1">
    <citation type="journal article" date="2016" name="Proc. Natl. Acad. Sci. U.S.A.">
        <title>Comparative genomics of biotechnologically important yeasts.</title>
        <authorList>
            <person name="Riley R."/>
            <person name="Haridas S."/>
            <person name="Wolfe K.H."/>
            <person name="Lopes M.R."/>
            <person name="Hittinger C.T."/>
            <person name="Goeker M."/>
            <person name="Salamov A.A."/>
            <person name="Wisecaver J.H."/>
            <person name="Long T.M."/>
            <person name="Calvey C.H."/>
            <person name="Aerts A.L."/>
            <person name="Barry K.W."/>
            <person name="Choi C."/>
            <person name="Clum A."/>
            <person name="Coughlan A.Y."/>
            <person name="Deshpande S."/>
            <person name="Douglass A.P."/>
            <person name="Hanson S.J."/>
            <person name="Klenk H.-P."/>
            <person name="LaButti K.M."/>
            <person name="Lapidus A."/>
            <person name="Lindquist E.A."/>
            <person name="Lipzen A.M."/>
            <person name="Meier-Kolthoff J.P."/>
            <person name="Ohm R.A."/>
            <person name="Otillar R.P."/>
            <person name="Pangilinan J.L."/>
            <person name="Peng Y."/>
            <person name="Rokas A."/>
            <person name="Rosa C.A."/>
            <person name="Scheuner C."/>
            <person name="Sibirny A.A."/>
            <person name="Slot J.C."/>
            <person name="Stielow J.B."/>
            <person name="Sun H."/>
            <person name="Kurtzman C.P."/>
            <person name="Blackwell M."/>
            <person name="Grigoriev I.V."/>
            <person name="Jeffries T.W."/>
        </authorList>
    </citation>
    <scope>NUCLEOTIDE SEQUENCE [LARGE SCALE GENOMIC DNA]</scope>
    <source>
        <strain evidence="2">ATCC 18201 / CBS 1600 / BCRC 20928 / JCM 3617 / NBRC 0987 / NRRL Y-1542</strain>
    </source>
</reference>
<evidence type="ECO:0000313" key="1">
    <source>
        <dbReference type="EMBL" id="ODV70816.1"/>
    </source>
</evidence>
<organism evidence="1 2">
    <name type="scientific">Cyberlindnera jadinii (strain ATCC 18201 / CBS 1600 / BCRC 20928 / JCM 3617 / NBRC 0987 / NRRL Y-1542)</name>
    <name type="common">Torula yeast</name>
    <name type="synonym">Candida utilis</name>
    <dbReference type="NCBI Taxonomy" id="983966"/>
    <lineage>
        <taxon>Eukaryota</taxon>
        <taxon>Fungi</taxon>
        <taxon>Dikarya</taxon>
        <taxon>Ascomycota</taxon>
        <taxon>Saccharomycotina</taxon>
        <taxon>Saccharomycetes</taxon>
        <taxon>Phaffomycetales</taxon>
        <taxon>Phaffomycetaceae</taxon>
        <taxon>Cyberlindnera</taxon>
    </lineage>
</organism>
<protein>
    <submittedName>
        <fullName evidence="1">HAD-like protein</fullName>
    </submittedName>
</protein>
<dbReference type="OrthoDB" id="10255128at2759"/>
<gene>
    <name evidence="1" type="ORF">CYBJADRAFT_180534</name>
</gene>
<dbReference type="Proteomes" id="UP000094389">
    <property type="component" value="Unassembled WGS sequence"/>
</dbReference>